<dbReference type="Gene3D" id="3.30.420.10">
    <property type="entry name" value="Ribonuclease H-like superfamily/Ribonuclease H"/>
    <property type="match status" value="1"/>
</dbReference>
<keyword evidence="2" id="KW-1185">Reference proteome</keyword>
<sequence>MRQFFILNDIKKCLHVKSPPYSSDLELCNLSLFPKHKMKLKGCFFCDIVAMQTTYTRALDPIPQNELEQIFESLLSRWQKFIEAKGAYFE</sequence>
<protein>
    <recommendedName>
        <fullName evidence="3">Transposase</fullName>
    </recommendedName>
</protein>
<gene>
    <name evidence="1" type="ORF">CEXT_577331</name>
</gene>
<reference evidence="1 2" key="1">
    <citation type="submission" date="2021-06" db="EMBL/GenBank/DDBJ databases">
        <title>Caerostris extrusa draft genome.</title>
        <authorList>
            <person name="Kono N."/>
            <person name="Arakawa K."/>
        </authorList>
    </citation>
    <scope>NUCLEOTIDE SEQUENCE [LARGE SCALE GENOMIC DNA]</scope>
</reference>
<name>A0AAV4Y589_CAEEX</name>
<dbReference type="EMBL" id="BPLR01001467">
    <property type="protein sequence ID" value="GIZ02503.1"/>
    <property type="molecule type" value="Genomic_DNA"/>
</dbReference>
<dbReference type="GO" id="GO:0003676">
    <property type="term" value="F:nucleic acid binding"/>
    <property type="evidence" value="ECO:0007669"/>
    <property type="project" value="InterPro"/>
</dbReference>
<evidence type="ECO:0008006" key="3">
    <source>
        <dbReference type="Google" id="ProtNLM"/>
    </source>
</evidence>
<dbReference type="Proteomes" id="UP001054945">
    <property type="component" value="Unassembled WGS sequence"/>
</dbReference>
<evidence type="ECO:0000313" key="1">
    <source>
        <dbReference type="EMBL" id="GIZ02503.1"/>
    </source>
</evidence>
<proteinExistence type="predicted"/>
<evidence type="ECO:0000313" key="2">
    <source>
        <dbReference type="Proteomes" id="UP001054945"/>
    </source>
</evidence>
<dbReference type="AlphaFoldDB" id="A0AAV4Y589"/>
<dbReference type="InterPro" id="IPR036397">
    <property type="entry name" value="RNaseH_sf"/>
</dbReference>
<comment type="caution">
    <text evidence="1">The sequence shown here is derived from an EMBL/GenBank/DDBJ whole genome shotgun (WGS) entry which is preliminary data.</text>
</comment>
<organism evidence="1 2">
    <name type="scientific">Caerostris extrusa</name>
    <name type="common">Bark spider</name>
    <name type="synonym">Caerostris bankana</name>
    <dbReference type="NCBI Taxonomy" id="172846"/>
    <lineage>
        <taxon>Eukaryota</taxon>
        <taxon>Metazoa</taxon>
        <taxon>Ecdysozoa</taxon>
        <taxon>Arthropoda</taxon>
        <taxon>Chelicerata</taxon>
        <taxon>Arachnida</taxon>
        <taxon>Araneae</taxon>
        <taxon>Araneomorphae</taxon>
        <taxon>Entelegynae</taxon>
        <taxon>Araneoidea</taxon>
        <taxon>Araneidae</taxon>
        <taxon>Caerostris</taxon>
    </lineage>
</organism>
<accession>A0AAV4Y589</accession>